<name>A0A183GSX6_HELPZ</name>
<gene>
    <name evidence="2" type="ORF">HPBE_LOCUS25794</name>
</gene>
<accession>A0A3P8DQJ0</accession>
<keyword evidence="3" id="KW-1185">Reference proteome</keyword>
<reference evidence="4" key="2">
    <citation type="submission" date="2019-09" db="UniProtKB">
        <authorList>
            <consortium name="WormBaseParasite"/>
        </authorList>
    </citation>
    <scope>IDENTIFICATION</scope>
</reference>
<dbReference type="PROSITE" id="PS50878">
    <property type="entry name" value="RT_POL"/>
    <property type="match status" value="1"/>
</dbReference>
<feature type="domain" description="Reverse transcriptase" evidence="1">
    <location>
        <begin position="1"/>
        <end position="80"/>
    </location>
</feature>
<dbReference type="Pfam" id="PF00078">
    <property type="entry name" value="RVT_1"/>
    <property type="match status" value="1"/>
</dbReference>
<dbReference type="EMBL" id="UZAH01038611">
    <property type="protein sequence ID" value="VDP53912.1"/>
    <property type="molecule type" value="Genomic_DNA"/>
</dbReference>
<organism evidence="3 4">
    <name type="scientific">Heligmosomoides polygyrus</name>
    <name type="common">Parasitic roundworm</name>
    <dbReference type="NCBI Taxonomy" id="6339"/>
    <lineage>
        <taxon>Eukaryota</taxon>
        <taxon>Metazoa</taxon>
        <taxon>Ecdysozoa</taxon>
        <taxon>Nematoda</taxon>
        <taxon>Chromadorea</taxon>
        <taxon>Rhabditida</taxon>
        <taxon>Rhabditina</taxon>
        <taxon>Rhabditomorpha</taxon>
        <taxon>Strongyloidea</taxon>
        <taxon>Heligmosomidae</taxon>
        <taxon>Heligmosomoides</taxon>
    </lineage>
</organism>
<accession>A0A183GSX6</accession>
<evidence type="ECO:0000313" key="4">
    <source>
        <dbReference type="WBParaSite" id="HPBE_0002579601-mRNA-1"/>
    </source>
</evidence>
<proteinExistence type="predicted"/>
<dbReference type="WBParaSite" id="HPBE_0002579601-mRNA-1">
    <property type="protein sequence ID" value="HPBE_0002579601-mRNA-1"/>
    <property type="gene ID" value="HPBE_0002579601"/>
</dbReference>
<dbReference type="InterPro" id="IPR043502">
    <property type="entry name" value="DNA/RNA_pol_sf"/>
</dbReference>
<dbReference type="SUPFAM" id="SSF56672">
    <property type="entry name" value="DNA/RNA polymerases"/>
    <property type="match status" value="1"/>
</dbReference>
<dbReference type="InterPro" id="IPR000477">
    <property type="entry name" value="RT_dom"/>
</dbReference>
<dbReference type="AlphaFoldDB" id="A0A183GSX6"/>
<evidence type="ECO:0000313" key="2">
    <source>
        <dbReference type="EMBL" id="VDP53912.1"/>
    </source>
</evidence>
<dbReference type="OrthoDB" id="5807916at2759"/>
<dbReference type="PANTHER" id="PTHR47027">
    <property type="entry name" value="REVERSE TRANSCRIPTASE DOMAIN-CONTAINING PROTEIN"/>
    <property type="match status" value="1"/>
</dbReference>
<evidence type="ECO:0000313" key="3">
    <source>
        <dbReference type="Proteomes" id="UP000050761"/>
    </source>
</evidence>
<evidence type="ECO:0000259" key="1">
    <source>
        <dbReference type="PROSITE" id="PS50878"/>
    </source>
</evidence>
<dbReference type="Proteomes" id="UP000050761">
    <property type="component" value="Unassembled WGS sequence"/>
</dbReference>
<dbReference type="PANTHER" id="PTHR47027:SF20">
    <property type="entry name" value="REVERSE TRANSCRIPTASE-LIKE PROTEIN WITH RNA-DIRECTED DNA POLYMERASE DOMAIN"/>
    <property type="match status" value="1"/>
</dbReference>
<sequence>MRELEWDDMGVRVDGRQLHHLRYADDIVLITPSITQAERMLADFDRVCGDIGLQLNLTKTMFMKNGWVSDAPFSLNGTNISECSSYVYLGREVNIANNLAPELSKRQRAAWGAFKRVEEVVEKTKNVRLRAQLIDSTVLPALTYASETWAIRKQDEHAISVAQRIIERTMLGVTRLTQVREGLRSSELRRRSKIRDAVAWA</sequence>
<reference evidence="2 3" key="1">
    <citation type="submission" date="2018-11" db="EMBL/GenBank/DDBJ databases">
        <authorList>
            <consortium name="Pathogen Informatics"/>
        </authorList>
    </citation>
    <scope>NUCLEOTIDE SEQUENCE [LARGE SCALE GENOMIC DNA]</scope>
</reference>
<protein>
    <submittedName>
        <fullName evidence="4">Reverse transcriptase domain-containing protein</fullName>
    </submittedName>
</protein>